<dbReference type="InterPro" id="IPR011527">
    <property type="entry name" value="ABC1_TM_dom"/>
</dbReference>
<dbReference type="GO" id="GO:0005524">
    <property type="term" value="F:ATP binding"/>
    <property type="evidence" value="ECO:0007669"/>
    <property type="project" value="InterPro"/>
</dbReference>
<evidence type="ECO:0000313" key="7">
    <source>
        <dbReference type="EMBL" id="SJM96094.1"/>
    </source>
</evidence>
<evidence type="ECO:0000259" key="6">
    <source>
        <dbReference type="PROSITE" id="PS50929"/>
    </source>
</evidence>
<feature type="transmembrane region" description="Helical" evidence="5">
    <location>
        <begin position="51"/>
        <end position="70"/>
    </location>
</feature>
<reference evidence="8" key="1">
    <citation type="submission" date="2017-02" db="EMBL/GenBank/DDBJ databases">
        <authorList>
            <person name="Daims H."/>
        </authorList>
    </citation>
    <scope>NUCLEOTIDE SEQUENCE [LARGE SCALE GENOMIC DNA]</scope>
</reference>
<keyword evidence="8" id="KW-1185">Reference proteome</keyword>
<keyword evidence="3 5" id="KW-1133">Transmembrane helix</keyword>
<dbReference type="RefSeq" id="WP_087145062.1">
    <property type="nucleotide sequence ID" value="NZ_FUKI01000165.1"/>
</dbReference>
<dbReference type="Gene3D" id="1.20.1560.10">
    <property type="entry name" value="ABC transporter type 1, transmembrane domain"/>
    <property type="match status" value="1"/>
</dbReference>
<keyword evidence="2 5" id="KW-0812">Transmembrane</keyword>
<evidence type="ECO:0000256" key="2">
    <source>
        <dbReference type="ARBA" id="ARBA00022692"/>
    </source>
</evidence>
<proteinExistence type="predicted"/>
<dbReference type="SUPFAM" id="SSF90123">
    <property type="entry name" value="ABC transporter transmembrane region"/>
    <property type="match status" value="1"/>
</dbReference>
<dbReference type="GO" id="GO:0140359">
    <property type="term" value="F:ABC-type transporter activity"/>
    <property type="evidence" value="ECO:0007669"/>
    <property type="project" value="InterPro"/>
</dbReference>
<evidence type="ECO:0000256" key="3">
    <source>
        <dbReference type="ARBA" id="ARBA00022989"/>
    </source>
</evidence>
<sequence length="284" mass="32568">MQSNNLFTDLLRDNRSKLWLNYSLSLGEQLLGLLVPWAMGKAINDLLKIQYTGLLIFVALWVILAILTAARKMYDTRVFMGIYTDVVSGVIKQQREAGVPAGKLVARSILVREVVEFFERDIPDIFAMVIAFIGSLVMLTLFDWHITLIAVVMLVPVLALNITLWRPINRINRSLNNSLERQTRVINQGSETRLWRHFSFLRFLRVKNSDIEGRTWLMIELFVVLASVNVFMYTTAMPGIEAGTVFSTVTYFWEFQGSLDRLPILMQSVSRVKDILFRIGQSDD</sequence>
<dbReference type="PROSITE" id="PS50929">
    <property type="entry name" value="ABC_TM1F"/>
    <property type="match status" value="1"/>
</dbReference>
<feature type="domain" description="ABC transmembrane type-1" evidence="6">
    <location>
        <begin position="24"/>
        <end position="188"/>
    </location>
</feature>
<evidence type="ECO:0000256" key="4">
    <source>
        <dbReference type="ARBA" id="ARBA00023136"/>
    </source>
</evidence>
<evidence type="ECO:0000256" key="5">
    <source>
        <dbReference type="SAM" id="Phobius"/>
    </source>
</evidence>
<feature type="transmembrane region" description="Helical" evidence="5">
    <location>
        <begin position="125"/>
        <end position="142"/>
    </location>
</feature>
<name>A0A1R4HIN0_9GAMM</name>
<accession>A0A1R4HIN0</accession>
<dbReference type="Pfam" id="PF13748">
    <property type="entry name" value="ABC_membrane_3"/>
    <property type="match status" value="1"/>
</dbReference>
<dbReference type="Proteomes" id="UP000195667">
    <property type="component" value="Unassembled WGS sequence"/>
</dbReference>
<evidence type="ECO:0000313" key="8">
    <source>
        <dbReference type="Proteomes" id="UP000195667"/>
    </source>
</evidence>
<dbReference type="OrthoDB" id="262142at2"/>
<comment type="subcellular location">
    <subcellularLocation>
        <location evidence="1">Cell membrane</location>
        <topology evidence="1">Multi-pass membrane protein</topology>
    </subcellularLocation>
</comment>
<evidence type="ECO:0000256" key="1">
    <source>
        <dbReference type="ARBA" id="ARBA00004651"/>
    </source>
</evidence>
<protein>
    <submittedName>
        <fullName evidence="7">Putative ABC-type multidrug transport system, ATPase and permease components</fullName>
    </submittedName>
</protein>
<dbReference type="GO" id="GO:0005886">
    <property type="term" value="C:plasma membrane"/>
    <property type="evidence" value="ECO:0007669"/>
    <property type="project" value="UniProtKB-SubCell"/>
</dbReference>
<dbReference type="InterPro" id="IPR036640">
    <property type="entry name" value="ABC1_TM_sf"/>
</dbReference>
<feature type="transmembrane region" description="Helical" evidence="5">
    <location>
        <begin position="215"/>
        <end position="236"/>
    </location>
</feature>
<keyword evidence="4 5" id="KW-0472">Membrane</keyword>
<gene>
    <name evidence="7" type="ORF">CRENPOLYSF1_850009</name>
</gene>
<organism evidence="7 8">
    <name type="scientific">Crenothrix polyspora</name>
    <dbReference type="NCBI Taxonomy" id="360316"/>
    <lineage>
        <taxon>Bacteria</taxon>
        <taxon>Pseudomonadati</taxon>
        <taxon>Pseudomonadota</taxon>
        <taxon>Gammaproteobacteria</taxon>
        <taxon>Methylococcales</taxon>
        <taxon>Crenotrichaceae</taxon>
        <taxon>Crenothrix</taxon>
    </lineage>
</organism>
<feature type="transmembrane region" description="Helical" evidence="5">
    <location>
        <begin position="148"/>
        <end position="165"/>
    </location>
</feature>
<feature type="transmembrane region" description="Helical" evidence="5">
    <location>
        <begin position="20"/>
        <end position="39"/>
    </location>
</feature>
<dbReference type="AlphaFoldDB" id="A0A1R4HIN0"/>
<dbReference type="EMBL" id="FUKI01000165">
    <property type="protein sequence ID" value="SJM96094.1"/>
    <property type="molecule type" value="Genomic_DNA"/>
</dbReference>